<gene>
    <name evidence="7" type="ORF">B0T10DRAFT_471049</name>
</gene>
<name>A0A9P8WJE7_9HYPO</name>
<dbReference type="PANTHER" id="PTHR47178">
    <property type="entry name" value="MONOOXYGENASE, FAD-BINDING"/>
    <property type="match status" value="1"/>
</dbReference>
<dbReference type="SUPFAM" id="SSF51905">
    <property type="entry name" value="FAD/NAD(P)-binding domain"/>
    <property type="match status" value="1"/>
</dbReference>
<comment type="caution">
    <text evidence="7">The sequence shown here is derived from an EMBL/GenBank/DDBJ whole genome shotgun (WGS) entry which is preliminary data.</text>
</comment>
<accession>A0A9P8WJE7</accession>
<dbReference type="EMBL" id="JAGPYM010000001">
    <property type="protein sequence ID" value="KAH6900566.1"/>
    <property type="molecule type" value="Genomic_DNA"/>
</dbReference>
<keyword evidence="5" id="KW-0503">Monooxygenase</keyword>
<dbReference type="InterPro" id="IPR036188">
    <property type="entry name" value="FAD/NAD-bd_sf"/>
</dbReference>
<evidence type="ECO:0000256" key="1">
    <source>
        <dbReference type="ARBA" id="ARBA00001974"/>
    </source>
</evidence>
<evidence type="ECO:0000256" key="4">
    <source>
        <dbReference type="ARBA" id="ARBA00023002"/>
    </source>
</evidence>
<evidence type="ECO:0000256" key="2">
    <source>
        <dbReference type="ARBA" id="ARBA00022630"/>
    </source>
</evidence>
<protein>
    <submittedName>
        <fullName evidence="7">FAD binding domain-containing protein</fullName>
    </submittedName>
</protein>
<keyword evidence="2" id="KW-0285">Flavoprotein</keyword>
<feature type="domain" description="FAD-binding" evidence="6">
    <location>
        <begin position="10"/>
        <end position="176"/>
    </location>
</feature>
<evidence type="ECO:0000256" key="5">
    <source>
        <dbReference type="ARBA" id="ARBA00023033"/>
    </source>
</evidence>
<keyword evidence="3" id="KW-0274">FAD</keyword>
<dbReference type="Proteomes" id="UP000777438">
    <property type="component" value="Unassembled WGS sequence"/>
</dbReference>
<sequence>MTQQQNGQEPVLIIGAGISGLLLAQYLRKEGVAFRVFERDGDLATRGVGWGLTLHWSLEALRSILPDDLVRKIPDAYVDRVAVEKGESSAFPFYDLKTGERKFESPRAPESQRIRVTRVRLRQLLASGINIEWGKAFRELEQNDDSVTATFDDESKASGRLLIACDGGASRVRSALFPEKSMFKVPIRVLGLRLQLSPEQIAPVKALDPFFAQGTSSENDTFIYLSLLDAPGSNEESTDKYECQMCVSWPYREGFFGQTSPVEAPDTNAGKHGLIQEFADTWAEPFRTLAKNIPEDEEIKDLAPQDFAPPIGLHSKGRAVLMGDALHAMVMYRGEGANHCIVDVLDFIENVGSHLNTEEDFKDLRTALDRYEEVVIERVRPGVLASRRACLDAHDWPRINANSPLLTRRQMKLRLQDFE</sequence>
<organism evidence="7 8">
    <name type="scientific">Thelonectria olida</name>
    <dbReference type="NCBI Taxonomy" id="1576542"/>
    <lineage>
        <taxon>Eukaryota</taxon>
        <taxon>Fungi</taxon>
        <taxon>Dikarya</taxon>
        <taxon>Ascomycota</taxon>
        <taxon>Pezizomycotina</taxon>
        <taxon>Sordariomycetes</taxon>
        <taxon>Hypocreomycetidae</taxon>
        <taxon>Hypocreales</taxon>
        <taxon>Nectriaceae</taxon>
        <taxon>Thelonectria</taxon>
    </lineage>
</organism>
<dbReference type="OrthoDB" id="47494at2759"/>
<keyword evidence="8" id="KW-1185">Reference proteome</keyword>
<keyword evidence="4" id="KW-0560">Oxidoreductase</keyword>
<dbReference type="PANTHER" id="PTHR47178:SF1">
    <property type="entry name" value="FAD-BINDING DOMAIN-CONTAINING PROTEIN-RELATED"/>
    <property type="match status" value="1"/>
</dbReference>
<evidence type="ECO:0000256" key="3">
    <source>
        <dbReference type="ARBA" id="ARBA00022827"/>
    </source>
</evidence>
<dbReference type="AlphaFoldDB" id="A0A9P8WJE7"/>
<dbReference type="GO" id="GO:0071949">
    <property type="term" value="F:FAD binding"/>
    <property type="evidence" value="ECO:0007669"/>
    <property type="project" value="InterPro"/>
</dbReference>
<reference evidence="7 8" key="1">
    <citation type="journal article" date="2021" name="Nat. Commun.">
        <title>Genetic determinants of endophytism in the Arabidopsis root mycobiome.</title>
        <authorList>
            <person name="Mesny F."/>
            <person name="Miyauchi S."/>
            <person name="Thiergart T."/>
            <person name="Pickel B."/>
            <person name="Atanasova L."/>
            <person name="Karlsson M."/>
            <person name="Huettel B."/>
            <person name="Barry K.W."/>
            <person name="Haridas S."/>
            <person name="Chen C."/>
            <person name="Bauer D."/>
            <person name="Andreopoulos W."/>
            <person name="Pangilinan J."/>
            <person name="LaButti K."/>
            <person name="Riley R."/>
            <person name="Lipzen A."/>
            <person name="Clum A."/>
            <person name="Drula E."/>
            <person name="Henrissat B."/>
            <person name="Kohler A."/>
            <person name="Grigoriev I.V."/>
            <person name="Martin F.M."/>
            <person name="Hacquard S."/>
        </authorList>
    </citation>
    <scope>NUCLEOTIDE SEQUENCE [LARGE SCALE GENOMIC DNA]</scope>
    <source>
        <strain evidence="7 8">MPI-CAGE-CH-0241</strain>
    </source>
</reference>
<evidence type="ECO:0000313" key="7">
    <source>
        <dbReference type="EMBL" id="KAH6900566.1"/>
    </source>
</evidence>
<dbReference type="Pfam" id="PF01494">
    <property type="entry name" value="FAD_binding_3"/>
    <property type="match status" value="1"/>
</dbReference>
<dbReference type="GO" id="GO:0004497">
    <property type="term" value="F:monooxygenase activity"/>
    <property type="evidence" value="ECO:0007669"/>
    <property type="project" value="UniProtKB-KW"/>
</dbReference>
<evidence type="ECO:0000259" key="6">
    <source>
        <dbReference type="Pfam" id="PF01494"/>
    </source>
</evidence>
<dbReference type="InterPro" id="IPR002938">
    <property type="entry name" value="FAD-bd"/>
</dbReference>
<dbReference type="PRINTS" id="PR00420">
    <property type="entry name" value="RNGMNOXGNASE"/>
</dbReference>
<evidence type="ECO:0000313" key="8">
    <source>
        <dbReference type="Proteomes" id="UP000777438"/>
    </source>
</evidence>
<dbReference type="Gene3D" id="3.50.50.60">
    <property type="entry name" value="FAD/NAD(P)-binding domain"/>
    <property type="match status" value="1"/>
</dbReference>
<comment type="cofactor">
    <cofactor evidence="1">
        <name>FAD</name>
        <dbReference type="ChEBI" id="CHEBI:57692"/>
    </cofactor>
</comment>
<proteinExistence type="predicted"/>